<dbReference type="EMBL" id="BKAG01000072">
    <property type="protein sequence ID" value="GEP46134.1"/>
    <property type="molecule type" value="Genomic_DNA"/>
</dbReference>
<keyword evidence="1" id="KW-0732">Signal</keyword>
<dbReference type="AlphaFoldDB" id="A0A512MHD3"/>
<feature type="signal peptide" evidence="1">
    <location>
        <begin position="1"/>
        <end position="27"/>
    </location>
</feature>
<proteinExistence type="predicted"/>
<comment type="caution">
    <text evidence="2">The sequence shown here is derived from an EMBL/GenBank/DDBJ whole genome shotgun (WGS) entry which is preliminary data.</text>
</comment>
<evidence type="ECO:0000313" key="2">
    <source>
        <dbReference type="EMBL" id="GEP46134.1"/>
    </source>
</evidence>
<keyword evidence="3" id="KW-1185">Reference proteome</keyword>
<dbReference type="Proteomes" id="UP000321577">
    <property type="component" value="Unassembled WGS sequence"/>
</dbReference>
<evidence type="ECO:0000313" key="3">
    <source>
        <dbReference type="Proteomes" id="UP000321577"/>
    </source>
</evidence>
<protein>
    <submittedName>
        <fullName evidence="2">Uncharacterized protein</fullName>
    </submittedName>
</protein>
<organism evidence="2 3">
    <name type="scientific">Brevifollis gellanilyticus</name>
    <dbReference type="NCBI Taxonomy" id="748831"/>
    <lineage>
        <taxon>Bacteria</taxon>
        <taxon>Pseudomonadati</taxon>
        <taxon>Verrucomicrobiota</taxon>
        <taxon>Verrucomicrobiia</taxon>
        <taxon>Verrucomicrobiales</taxon>
        <taxon>Verrucomicrobiaceae</taxon>
    </lineage>
</organism>
<dbReference type="RefSeq" id="WP_146855721.1">
    <property type="nucleotide sequence ID" value="NZ_BKAG01000072.1"/>
</dbReference>
<reference evidence="2 3" key="1">
    <citation type="submission" date="2019-07" db="EMBL/GenBank/DDBJ databases">
        <title>Whole genome shotgun sequence of Brevifollis gellanilyticus NBRC 108608.</title>
        <authorList>
            <person name="Hosoyama A."/>
            <person name="Uohara A."/>
            <person name="Ohji S."/>
            <person name="Ichikawa N."/>
        </authorList>
    </citation>
    <scope>NUCLEOTIDE SEQUENCE [LARGE SCALE GENOMIC DNA]</scope>
    <source>
        <strain evidence="2 3">NBRC 108608</strain>
    </source>
</reference>
<name>A0A512MHD3_9BACT</name>
<sequence length="229" mass="25057">MKTLPSLIIPILTLALSLGLSPSLCHADGMSWKLGTAERSGVYILMQSPCPTGLEPSHAKDRWITLHNAQHVELAHHTLTTGGSIPNAEKWPLLQPRLTENQEGSAFTVSWMLHHYREGEPPAQSAHWETFTLKDGKAQRIEMPLATTLLEEAFKSRHKEALPAKLTAAVTSIIPQKWITPDQLQVLIRGPLNADGKPAEGTCVIILQLGGNTMTLKSILEFALQSSPS</sequence>
<accession>A0A512MHD3</accession>
<gene>
    <name evidence="2" type="ORF">BGE01nite_54250</name>
</gene>
<evidence type="ECO:0000256" key="1">
    <source>
        <dbReference type="SAM" id="SignalP"/>
    </source>
</evidence>
<feature type="chain" id="PRO_5022165621" evidence="1">
    <location>
        <begin position="28"/>
        <end position="229"/>
    </location>
</feature>